<sequence>MQQRSDSKETAVISVSQFQDLHRKIRHTMPLTALYLRLMWCTAARAGDLDKLKIRDVWFQTGATRDAQTTTLLSPQLGSDMIPISVTMKRGKGAYFRGTYIIHTAIPREDADPLHQLMTHRRTNQLLFPKTKDRREEALRGLEAGEGKSHCTVDTKERLVFSGGTGSDRRRVDGDQRPYEVGNPASIPGRWPPTNEGGRRPTGTRRGRPPPPPTSFELGAKAPKTRDLGLKECSIVEEMIVLFEREGNFEEAYSWRTRLETMQLHPSPQWPLHLKCPSLLDIQSLLRLSVAHSKTMDMLIEVQKFLQPDYYRGMRTSRTIKTTSLSMEDVRLAVERGKFELCDELNRALDQYARSSDGGPRTRFGRLPSEYHSVNAFYVTELKGRRRLITEPILNSIVDVETIPRVESLGRLEKRQALKHCKWLLQIDFNSFYDAIPLHDVHVRNKFVFLGKDRPYYRLRTLPTGARWSVIVGQTITSTIVDIDTPLTILTMIDNIIIGGREGQEEVFVVTVRRILERIRSVNLETSPDRDVLLSTSSDDLLSMALANNTFLGEEYAWDTRLKERVVRNSTKTVAKLNLCMRKCPYYTCRSFVSMISLVLFAFHTTNKNPAGLFFLLKVYRAVYTEVSRTGGEWDVALNHVAPSVQEELRRVIDLLSRNEYARVSDKMQVTYDENAYDFIVYTDASDAGWGAIVHDTQTGEATGLQKAWVDELVVNRYYGPRGEERTTWFNRKHSAHAEPRCIVEVLQYLIETRVLTAGKRVAVVTDHEAIVAAQRKLNGFGGIGRGYTLNRLFELTYNMLYTEGILVAYFYIAGPQNPADTLSRVFHHHNSFGELRTLDASGLRLPSLKETFCPLAED</sequence>
<gene>
    <name evidence="3" type="ORF">ADEAN_000447200</name>
</gene>
<dbReference type="PROSITE" id="PS50878">
    <property type="entry name" value="RT_POL"/>
    <property type="match status" value="1"/>
</dbReference>
<dbReference type="Proteomes" id="UP000515908">
    <property type="component" value="Chromosome 07"/>
</dbReference>
<dbReference type="InterPro" id="IPR000477">
    <property type="entry name" value="RT_dom"/>
</dbReference>
<dbReference type="AlphaFoldDB" id="A0A7G2CDQ7"/>
<dbReference type="InterPro" id="IPR043502">
    <property type="entry name" value="DNA/RNA_pol_sf"/>
</dbReference>
<proteinExistence type="predicted"/>
<dbReference type="SUPFAM" id="SSF56672">
    <property type="entry name" value="DNA/RNA polymerases"/>
    <property type="match status" value="1"/>
</dbReference>
<keyword evidence="4" id="KW-1185">Reference proteome</keyword>
<protein>
    <recommendedName>
        <fullName evidence="2">Reverse transcriptase domain-containing protein</fullName>
    </recommendedName>
</protein>
<name>A0A7G2CDQ7_9TRYP</name>
<accession>A0A7G2CDQ7</accession>
<reference evidence="3 4" key="1">
    <citation type="submission" date="2020-08" db="EMBL/GenBank/DDBJ databases">
        <authorList>
            <person name="Newling K."/>
            <person name="Davey J."/>
            <person name="Forrester S."/>
        </authorList>
    </citation>
    <scope>NUCLEOTIDE SEQUENCE [LARGE SCALE GENOMIC DNA]</scope>
    <source>
        <strain evidence="4">Crithidia deanei Carvalho (ATCC PRA-265)</strain>
    </source>
</reference>
<dbReference type="InterPro" id="IPR043128">
    <property type="entry name" value="Rev_trsase/Diguanyl_cyclase"/>
</dbReference>
<feature type="compositionally biased region" description="Basic and acidic residues" evidence="1">
    <location>
        <begin position="167"/>
        <end position="178"/>
    </location>
</feature>
<evidence type="ECO:0000259" key="2">
    <source>
        <dbReference type="PROSITE" id="PS50878"/>
    </source>
</evidence>
<dbReference type="Gene3D" id="3.30.70.270">
    <property type="match status" value="1"/>
</dbReference>
<feature type="domain" description="Reverse transcriptase" evidence="2">
    <location>
        <begin position="314"/>
        <end position="546"/>
    </location>
</feature>
<dbReference type="Gene3D" id="3.10.10.10">
    <property type="entry name" value="HIV Type 1 Reverse Transcriptase, subunit A, domain 1"/>
    <property type="match status" value="1"/>
</dbReference>
<evidence type="ECO:0000313" key="4">
    <source>
        <dbReference type="Proteomes" id="UP000515908"/>
    </source>
</evidence>
<dbReference type="EMBL" id="LR877151">
    <property type="protein sequence ID" value="CAD2216994.1"/>
    <property type="molecule type" value="Genomic_DNA"/>
</dbReference>
<evidence type="ECO:0000256" key="1">
    <source>
        <dbReference type="SAM" id="MobiDB-lite"/>
    </source>
</evidence>
<organism evidence="3 4">
    <name type="scientific">Angomonas deanei</name>
    <dbReference type="NCBI Taxonomy" id="59799"/>
    <lineage>
        <taxon>Eukaryota</taxon>
        <taxon>Discoba</taxon>
        <taxon>Euglenozoa</taxon>
        <taxon>Kinetoplastea</taxon>
        <taxon>Metakinetoplastina</taxon>
        <taxon>Trypanosomatida</taxon>
        <taxon>Trypanosomatidae</taxon>
        <taxon>Strigomonadinae</taxon>
        <taxon>Angomonas</taxon>
    </lineage>
</organism>
<dbReference type="VEuPathDB" id="TriTrypDB:ADEAN_000447200"/>
<feature type="region of interest" description="Disordered" evidence="1">
    <location>
        <begin position="159"/>
        <end position="220"/>
    </location>
</feature>
<evidence type="ECO:0000313" key="3">
    <source>
        <dbReference type="EMBL" id="CAD2216994.1"/>
    </source>
</evidence>